<feature type="transmembrane region" description="Helical" evidence="1">
    <location>
        <begin position="99"/>
        <end position="118"/>
    </location>
</feature>
<evidence type="ECO:0008006" key="4">
    <source>
        <dbReference type="Google" id="ProtNLM"/>
    </source>
</evidence>
<evidence type="ECO:0000313" key="3">
    <source>
        <dbReference type="Proteomes" id="UP000682111"/>
    </source>
</evidence>
<dbReference type="GO" id="GO:0005886">
    <property type="term" value="C:plasma membrane"/>
    <property type="evidence" value="ECO:0007669"/>
    <property type="project" value="UniProtKB-SubCell"/>
</dbReference>
<dbReference type="EMBL" id="BORC01000005">
    <property type="protein sequence ID" value="GIN63157.1"/>
    <property type="molecule type" value="Genomic_DNA"/>
</dbReference>
<gene>
    <name evidence="2" type="ORF">J27TS8_31500</name>
</gene>
<feature type="transmembrane region" description="Helical" evidence="1">
    <location>
        <begin position="16"/>
        <end position="34"/>
    </location>
</feature>
<dbReference type="Proteomes" id="UP000682111">
    <property type="component" value="Unassembled WGS sequence"/>
</dbReference>
<dbReference type="RefSeq" id="WP_095312487.1">
    <property type="nucleotide sequence ID" value="NZ_BORC01000005.1"/>
</dbReference>
<feature type="transmembrane region" description="Helical" evidence="1">
    <location>
        <begin position="238"/>
        <end position="258"/>
    </location>
</feature>
<comment type="caution">
    <text evidence="2">The sequence shown here is derived from an EMBL/GenBank/DDBJ whole genome shotgun (WGS) entry which is preliminary data.</text>
</comment>
<keyword evidence="3" id="KW-1185">Reference proteome</keyword>
<keyword evidence="1" id="KW-0472">Membrane</keyword>
<evidence type="ECO:0000256" key="1">
    <source>
        <dbReference type="SAM" id="Phobius"/>
    </source>
</evidence>
<feature type="transmembrane region" description="Helical" evidence="1">
    <location>
        <begin position="130"/>
        <end position="155"/>
    </location>
</feature>
<accession>A0A920BVA0</accession>
<dbReference type="GO" id="GO:0140359">
    <property type="term" value="F:ABC-type transporter activity"/>
    <property type="evidence" value="ECO:0007669"/>
    <property type="project" value="InterPro"/>
</dbReference>
<feature type="transmembrane region" description="Helical" evidence="1">
    <location>
        <begin position="162"/>
        <end position="185"/>
    </location>
</feature>
<organism evidence="2 3">
    <name type="scientific">Robertmurraya siralis</name>
    <dbReference type="NCBI Taxonomy" id="77777"/>
    <lineage>
        <taxon>Bacteria</taxon>
        <taxon>Bacillati</taxon>
        <taxon>Bacillota</taxon>
        <taxon>Bacilli</taxon>
        <taxon>Bacillales</taxon>
        <taxon>Bacillaceae</taxon>
        <taxon>Robertmurraya</taxon>
    </lineage>
</organism>
<dbReference type="OrthoDB" id="2932044at2"/>
<reference evidence="2" key="1">
    <citation type="submission" date="2021-03" db="EMBL/GenBank/DDBJ databases">
        <title>Antimicrobial resistance genes in bacteria isolated from Japanese honey, and their potential for conferring macrolide and lincosamide resistance in the American foulbrood pathogen Paenibacillus larvae.</title>
        <authorList>
            <person name="Okamoto M."/>
            <person name="Kumagai M."/>
            <person name="Kanamori H."/>
            <person name="Takamatsu D."/>
        </authorList>
    </citation>
    <scope>NUCLEOTIDE SEQUENCE</scope>
    <source>
        <strain evidence="2">J27TS8</strain>
    </source>
</reference>
<protein>
    <recommendedName>
        <fullName evidence="4">Copper ABC transporter permease</fullName>
    </recommendedName>
</protein>
<keyword evidence="1" id="KW-1133">Transmembrane helix</keyword>
<evidence type="ECO:0000313" key="2">
    <source>
        <dbReference type="EMBL" id="GIN63157.1"/>
    </source>
</evidence>
<proteinExistence type="predicted"/>
<sequence length="265" mass="30605">MHYIWKEWKENIKGKGLWLAFALIVLVSVSLLFRSSALSFDQGFYIHLINLFDAFVYFIPILCLFLGAFSLFQEKEQKTLIMLLTRGEHFTGFLCKKSVAIQSVLLGPIALWLFLYLIPLKFYFQIDGPAYLAFLFTITSLILVFTQFGVFVGSISRSRMQIVGFVIAIWFYFFFLHDFLLLSWLSNVTYDNVKLFSSFYFLNPLQAARIYLESAFGVYSFEHMSKLLQSFMWLKPSLFLIGNVVLGLLLSFGAGVAFKRKEGSQ</sequence>
<keyword evidence="1" id="KW-0812">Transmembrane</keyword>
<dbReference type="AlphaFoldDB" id="A0A920BVA0"/>
<name>A0A920BVA0_9BACI</name>
<feature type="transmembrane region" description="Helical" evidence="1">
    <location>
        <begin position="54"/>
        <end position="72"/>
    </location>
</feature>
<dbReference type="Pfam" id="PF12679">
    <property type="entry name" value="ABC2_membrane_2"/>
    <property type="match status" value="1"/>
</dbReference>
<dbReference type="PANTHER" id="PTHR43471">
    <property type="entry name" value="ABC TRANSPORTER PERMEASE"/>
    <property type="match status" value="1"/>
</dbReference>